<gene>
    <name evidence="3" type="ORF">M5D96_008825</name>
</gene>
<dbReference type="AlphaFoldDB" id="A0A9P9YKZ6"/>
<reference evidence="3" key="1">
    <citation type="journal article" date="2023" name="Genome Biol. Evol.">
        <title>Long-read-based Genome Assembly of Drosophila gunungcola Reveals Fewer Chemosensory Genes in Flower-breeding Species.</title>
        <authorList>
            <person name="Negi A."/>
            <person name="Liao B.Y."/>
            <person name="Yeh S.D."/>
        </authorList>
    </citation>
    <scope>NUCLEOTIDE SEQUENCE</scope>
    <source>
        <strain evidence="3">Sukarami</strain>
    </source>
</reference>
<dbReference type="Proteomes" id="UP001059596">
    <property type="component" value="Unassembled WGS sequence"/>
</dbReference>
<sequence length="199" mass="22740">MEQMQSNWCQTNKFLPLMAFLAIVRGELVPPVGRRAPYAPAGWQPRIPFNLPNEYVPPIRSSQGVEITKARVDQIEPLDKPQPNYLPPQLVDVPEEEILPISRPANQYGPPDPGFKIIYPDEEEPATPKDSIDNQQSNVREGRYFVISQDNKLQRVTFSSQRNANDEDFTAQLSYSTVGQLKDPVYRYNDQGQLERVLK</sequence>
<evidence type="ECO:0000313" key="3">
    <source>
        <dbReference type="EMBL" id="KAI8038907.1"/>
    </source>
</evidence>
<name>A0A9P9YKZ6_9MUSC</name>
<dbReference type="EMBL" id="JAMKOV010000007">
    <property type="protein sequence ID" value="KAI8038907.1"/>
    <property type="molecule type" value="Genomic_DNA"/>
</dbReference>
<feature type="chain" id="PRO_5040310277" description="DUF4794 domain-containing protein" evidence="1">
    <location>
        <begin position="27"/>
        <end position="199"/>
    </location>
</feature>
<organism evidence="3 4">
    <name type="scientific">Drosophila gunungcola</name>
    <name type="common">fruit fly</name>
    <dbReference type="NCBI Taxonomy" id="103775"/>
    <lineage>
        <taxon>Eukaryota</taxon>
        <taxon>Metazoa</taxon>
        <taxon>Ecdysozoa</taxon>
        <taxon>Arthropoda</taxon>
        <taxon>Hexapoda</taxon>
        <taxon>Insecta</taxon>
        <taxon>Pterygota</taxon>
        <taxon>Neoptera</taxon>
        <taxon>Endopterygota</taxon>
        <taxon>Diptera</taxon>
        <taxon>Brachycera</taxon>
        <taxon>Muscomorpha</taxon>
        <taxon>Ephydroidea</taxon>
        <taxon>Drosophilidae</taxon>
        <taxon>Drosophila</taxon>
        <taxon>Sophophora</taxon>
    </lineage>
</organism>
<feature type="domain" description="DUF4794" evidence="2">
    <location>
        <begin position="35"/>
        <end position="121"/>
    </location>
</feature>
<feature type="signal peptide" evidence="1">
    <location>
        <begin position="1"/>
        <end position="26"/>
    </location>
</feature>
<accession>A0A9P9YKZ6</accession>
<keyword evidence="4" id="KW-1185">Reference proteome</keyword>
<evidence type="ECO:0000313" key="4">
    <source>
        <dbReference type="Proteomes" id="UP001059596"/>
    </source>
</evidence>
<dbReference type="Pfam" id="PF16042">
    <property type="entry name" value="DUF4794"/>
    <property type="match status" value="1"/>
</dbReference>
<evidence type="ECO:0000259" key="2">
    <source>
        <dbReference type="Pfam" id="PF16042"/>
    </source>
</evidence>
<proteinExistence type="predicted"/>
<comment type="caution">
    <text evidence="3">The sequence shown here is derived from an EMBL/GenBank/DDBJ whole genome shotgun (WGS) entry which is preliminary data.</text>
</comment>
<dbReference type="InterPro" id="IPR032011">
    <property type="entry name" value="DUF4794"/>
</dbReference>
<protein>
    <recommendedName>
        <fullName evidence="2">DUF4794 domain-containing protein</fullName>
    </recommendedName>
</protein>
<keyword evidence="1" id="KW-0732">Signal</keyword>
<evidence type="ECO:0000256" key="1">
    <source>
        <dbReference type="SAM" id="SignalP"/>
    </source>
</evidence>